<evidence type="ECO:0000313" key="2">
    <source>
        <dbReference type="Proteomes" id="UP000033140"/>
    </source>
</evidence>
<protein>
    <submittedName>
        <fullName evidence="1">Uncharacterized protein</fullName>
    </submittedName>
</protein>
<accession>A0A0E9NLB3</accession>
<reference evidence="1 2" key="1">
    <citation type="journal article" date="2011" name="J. Gen. Appl. Microbiol.">
        <title>Draft genome sequencing of the enigmatic yeast Saitoella complicata.</title>
        <authorList>
            <person name="Nishida H."/>
            <person name="Hamamoto M."/>
            <person name="Sugiyama J."/>
        </authorList>
    </citation>
    <scope>NUCLEOTIDE SEQUENCE [LARGE SCALE GENOMIC DNA]</scope>
    <source>
        <strain evidence="1 2">NRRL Y-17804</strain>
    </source>
</reference>
<comment type="caution">
    <text evidence="1">The sequence shown here is derived from an EMBL/GenBank/DDBJ whole genome shotgun (WGS) entry which is preliminary data.</text>
</comment>
<dbReference type="EMBL" id="BACD03000033">
    <property type="protein sequence ID" value="GAO50461.1"/>
    <property type="molecule type" value="Genomic_DNA"/>
</dbReference>
<keyword evidence="2" id="KW-1185">Reference proteome</keyword>
<dbReference type="Proteomes" id="UP000033140">
    <property type="component" value="Unassembled WGS sequence"/>
</dbReference>
<organism evidence="1 2">
    <name type="scientific">Saitoella complicata (strain BCRC 22490 / CBS 7301 / JCM 7358 / NBRC 10748 / NRRL Y-17804)</name>
    <dbReference type="NCBI Taxonomy" id="698492"/>
    <lineage>
        <taxon>Eukaryota</taxon>
        <taxon>Fungi</taxon>
        <taxon>Dikarya</taxon>
        <taxon>Ascomycota</taxon>
        <taxon>Taphrinomycotina</taxon>
        <taxon>Taphrinomycotina incertae sedis</taxon>
        <taxon>Saitoella</taxon>
    </lineage>
</organism>
<reference evidence="1 2" key="2">
    <citation type="journal article" date="2014" name="J. Gen. Appl. Microbiol.">
        <title>The early diverging ascomycetous budding yeast Saitoella complicata has three histone deacetylases belonging to the Clr6, Hos2, and Rpd3 lineages.</title>
        <authorList>
            <person name="Nishida H."/>
            <person name="Matsumoto T."/>
            <person name="Kondo S."/>
            <person name="Hamamoto M."/>
            <person name="Yoshikawa H."/>
        </authorList>
    </citation>
    <scope>NUCLEOTIDE SEQUENCE [LARGE SCALE GENOMIC DNA]</scope>
    <source>
        <strain evidence="1 2">NRRL Y-17804</strain>
    </source>
</reference>
<reference evidence="1 2" key="3">
    <citation type="journal article" date="2015" name="Genome Announc.">
        <title>Draft Genome Sequence of the Archiascomycetous Yeast Saitoella complicata.</title>
        <authorList>
            <person name="Yamauchi K."/>
            <person name="Kondo S."/>
            <person name="Hamamoto M."/>
            <person name="Takahashi Y."/>
            <person name="Ogura Y."/>
            <person name="Hayashi T."/>
            <person name="Nishida H."/>
        </authorList>
    </citation>
    <scope>NUCLEOTIDE SEQUENCE [LARGE SCALE GENOMIC DNA]</scope>
    <source>
        <strain evidence="1 2">NRRL Y-17804</strain>
    </source>
</reference>
<sequence>MRARSQVNTDRSGAIRIRKPTLRSGDRHSRAYIRVIHRADRMLCVLLLFFLSCATDILVDAIRARLSDFAWQ</sequence>
<proteinExistence type="predicted"/>
<name>A0A0E9NLB3_SAICN</name>
<evidence type="ECO:0000313" key="1">
    <source>
        <dbReference type="EMBL" id="GAO50461.1"/>
    </source>
</evidence>
<gene>
    <name evidence="1" type="ORF">G7K_4585-t1</name>
</gene>
<dbReference type="AlphaFoldDB" id="A0A0E9NLB3"/>